<sequence length="154" mass="17004">MISPLIASGDTAEVNKLFSFVIPGYLLVVVTKHDMNLVEALKGCGNEWTIAIQENESNSRETLLPPKKGVGLIELALEYPLSKGLFVLLTELNKPTGQGLISQTDDCHRAPMAEPYRSLKLVKITKGCKVELWDGNVRRSQLGEIWDDIANAVR</sequence>
<dbReference type="Proteomes" id="UP000287972">
    <property type="component" value="Unassembled WGS sequence"/>
</dbReference>
<protein>
    <submittedName>
        <fullName evidence="1">Uncharacterized protein</fullName>
    </submittedName>
</protein>
<name>A0A428NZ04_9HYPO</name>
<evidence type="ECO:0000313" key="1">
    <source>
        <dbReference type="EMBL" id="RSL46083.1"/>
    </source>
</evidence>
<keyword evidence="2" id="KW-1185">Reference proteome</keyword>
<reference evidence="1 2" key="1">
    <citation type="submission" date="2017-06" db="EMBL/GenBank/DDBJ databases">
        <title>Comparative genomic analysis of Ambrosia Fusariam Clade fungi.</title>
        <authorList>
            <person name="Stajich J.E."/>
            <person name="Carrillo J."/>
            <person name="Kijimoto T."/>
            <person name="Eskalen A."/>
            <person name="O'Donnell K."/>
            <person name="Kasson M."/>
        </authorList>
    </citation>
    <scope>NUCLEOTIDE SEQUENCE [LARGE SCALE GENOMIC DNA]</scope>
    <source>
        <strain evidence="1 2">NRRL62606</strain>
    </source>
</reference>
<evidence type="ECO:0000313" key="2">
    <source>
        <dbReference type="Proteomes" id="UP000287972"/>
    </source>
</evidence>
<gene>
    <name evidence="1" type="ORF">CEP51_015990</name>
</gene>
<proteinExistence type="predicted"/>
<comment type="caution">
    <text evidence="1">The sequence shown here is derived from an EMBL/GenBank/DDBJ whole genome shotgun (WGS) entry which is preliminary data.</text>
</comment>
<accession>A0A428NZ04</accession>
<organism evidence="1 2">
    <name type="scientific">Fusarium floridanum</name>
    <dbReference type="NCBI Taxonomy" id="1325733"/>
    <lineage>
        <taxon>Eukaryota</taxon>
        <taxon>Fungi</taxon>
        <taxon>Dikarya</taxon>
        <taxon>Ascomycota</taxon>
        <taxon>Pezizomycotina</taxon>
        <taxon>Sordariomycetes</taxon>
        <taxon>Hypocreomycetidae</taxon>
        <taxon>Hypocreales</taxon>
        <taxon>Nectriaceae</taxon>
        <taxon>Fusarium</taxon>
        <taxon>Fusarium solani species complex</taxon>
    </lineage>
</organism>
<dbReference type="EMBL" id="NKCL01000975">
    <property type="protein sequence ID" value="RSL46083.1"/>
    <property type="molecule type" value="Genomic_DNA"/>
</dbReference>
<dbReference type="AlphaFoldDB" id="A0A428NZ04"/>